<dbReference type="InParanoid" id="A0A0R0FFY6"/>
<evidence type="ECO:0000313" key="3">
    <source>
        <dbReference type="Proteomes" id="UP000008827"/>
    </source>
</evidence>
<evidence type="ECO:0000313" key="2">
    <source>
        <dbReference type="EnsemblPlants" id="KRH01531"/>
    </source>
</evidence>
<gene>
    <name evidence="1" type="ORF">GLYMA_18G282900</name>
</gene>
<sequence>MVLDLSNMGQWSEKFLASGVWTDPGHLESHSGETKALSNLLLAVPFGLNHVNLFPTQGASSNSNSSIQLLKSRMLPSTIPLCEDPTLSPLILMLLKSPIIHQ</sequence>
<proteinExistence type="predicted"/>
<dbReference type="EMBL" id="CM000851">
    <property type="protein sequence ID" value="KRH01531.1"/>
    <property type="molecule type" value="Genomic_DNA"/>
</dbReference>
<evidence type="ECO:0000313" key="1">
    <source>
        <dbReference type="EMBL" id="KRH01531.1"/>
    </source>
</evidence>
<keyword evidence="3" id="KW-1185">Reference proteome</keyword>
<dbReference type="AlphaFoldDB" id="A0A0R0FFY6"/>
<reference evidence="1" key="3">
    <citation type="submission" date="2018-07" db="EMBL/GenBank/DDBJ databases">
        <title>WGS assembly of Glycine max.</title>
        <authorList>
            <person name="Schmutz J."/>
            <person name="Cannon S."/>
            <person name="Schlueter J."/>
            <person name="Ma J."/>
            <person name="Mitros T."/>
            <person name="Nelson W."/>
            <person name="Hyten D."/>
            <person name="Song Q."/>
            <person name="Thelen J."/>
            <person name="Cheng J."/>
            <person name="Xu D."/>
            <person name="Hellsten U."/>
            <person name="May G."/>
            <person name="Yu Y."/>
            <person name="Sakurai T."/>
            <person name="Umezawa T."/>
            <person name="Bhattacharyya M."/>
            <person name="Sandhu D."/>
            <person name="Valliyodan B."/>
            <person name="Lindquist E."/>
            <person name="Peto M."/>
            <person name="Grant D."/>
            <person name="Shu S."/>
            <person name="Goodstein D."/>
            <person name="Barry K."/>
            <person name="Futrell-Griggs M."/>
            <person name="Abernathy B."/>
            <person name="Du J."/>
            <person name="Tian Z."/>
            <person name="Zhu L."/>
            <person name="Gill N."/>
            <person name="Joshi T."/>
            <person name="Libault M."/>
            <person name="Sethuraman A."/>
            <person name="Zhang X."/>
            <person name="Shinozaki K."/>
            <person name="Nguyen H."/>
            <person name="Wing R."/>
            <person name="Cregan P."/>
            <person name="Specht J."/>
            <person name="Grimwood J."/>
            <person name="Rokhsar D."/>
            <person name="Stacey G."/>
            <person name="Shoemaker R."/>
            <person name="Jackson S."/>
        </authorList>
    </citation>
    <scope>NUCLEOTIDE SEQUENCE</scope>
    <source>
        <tissue evidence="1">Callus</tissue>
    </source>
</reference>
<accession>A0A0R0FFY6</accession>
<organism evidence="1">
    <name type="scientific">Glycine max</name>
    <name type="common">Soybean</name>
    <name type="synonym">Glycine hispida</name>
    <dbReference type="NCBI Taxonomy" id="3847"/>
    <lineage>
        <taxon>Eukaryota</taxon>
        <taxon>Viridiplantae</taxon>
        <taxon>Streptophyta</taxon>
        <taxon>Embryophyta</taxon>
        <taxon>Tracheophyta</taxon>
        <taxon>Spermatophyta</taxon>
        <taxon>Magnoliopsida</taxon>
        <taxon>eudicotyledons</taxon>
        <taxon>Gunneridae</taxon>
        <taxon>Pentapetalae</taxon>
        <taxon>rosids</taxon>
        <taxon>fabids</taxon>
        <taxon>Fabales</taxon>
        <taxon>Fabaceae</taxon>
        <taxon>Papilionoideae</taxon>
        <taxon>50 kb inversion clade</taxon>
        <taxon>NPAAA clade</taxon>
        <taxon>indigoferoid/millettioid clade</taxon>
        <taxon>Phaseoleae</taxon>
        <taxon>Glycine</taxon>
        <taxon>Glycine subgen. Soja</taxon>
    </lineage>
</organism>
<dbReference type="Gramene" id="KRH01531">
    <property type="protein sequence ID" value="KRH01531"/>
    <property type="gene ID" value="GLYMA_18G282900"/>
</dbReference>
<protein>
    <submittedName>
        <fullName evidence="1 2">Uncharacterized protein</fullName>
    </submittedName>
</protein>
<dbReference type="Proteomes" id="UP000008827">
    <property type="component" value="Chromosome 18"/>
</dbReference>
<dbReference type="EnsemblPlants" id="KRH01531">
    <property type="protein sequence ID" value="KRH01531"/>
    <property type="gene ID" value="GLYMA_18G282900"/>
</dbReference>
<reference evidence="2" key="2">
    <citation type="submission" date="2018-02" db="UniProtKB">
        <authorList>
            <consortium name="EnsemblPlants"/>
        </authorList>
    </citation>
    <scope>IDENTIFICATION</scope>
    <source>
        <strain evidence="2">Williams 82</strain>
    </source>
</reference>
<reference evidence="1 2" key="1">
    <citation type="journal article" date="2010" name="Nature">
        <title>Genome sequence of the palaeopolyploid soybean.</title>
        <authorList>
            <person name="Schmutz J."/>
            <person name="Cannon S.B."/>
            <person name="Schlueter J."/>
            <person name="Ma J."/>
            <person name="Mitros T."/>
            <person name="Nelson W."/>
            <person name="Hyten D.L."/>
            <person name="Song Q."/>
            <person name="Thelen J.J."/>
            <person name="Cheng J."/>
            <person name="Xu D."/>
            <person name="Hellsten U."/>
            <person name="May G.D."/>
            <person name="Yu Y."/>
            <person name="Sakurai T."/>
            <person name="Umezawa T."/>
            <person name="Bhattacharyya M.K."/>
            <person name="Sandhu D."/>
            <person name="Valliyodan B."/>
            <person name="Lindquist E."/>
            <person name="Peto M."/>
            <person name="Grant D."/>
            <person name="Shu S."/>
            <person name="Goodstein D."/>
            <person name="Barry K."/>
            <person name="Futrell-Griggs M."/>
            <person name="Abernathy B."/>
            <person name="Du J."/>
            <person name="Tian Z."/>
            <person name="Zhu L."/>
            <person name="Gill N."/>
            <person name="Joshi T."/>
            <person name="Libault M."/>
            <person name="Sethuraman A."/>
            <person name="Zhang X.-C."/>
            <person name="Shinozaki K."/>
            <person name="Nguyen H.T."/>
            <person name="Wing R.A."/>
            <person name="Cregan P."/>
            <person name="Specht J."/>
            <person name="Grimwood J."/>
            <person name="Rokhsar D."/>
            <person name="Stacey G."/>
            <person name="Shoemaker R.C."/>
            <person name="Jackson S.A."/>
        </authorList>
    </citation>
    <scope>NUCLEOTIDE SEQUENCE [LARGE SCALE GENOMIC DNA]</scope>
    <source>
        <strain evidence="2">cv. Williams 82</strain>
        <tissue evidence="1">Callus</tissue>
    </source>
</reference>
<name>A0A0R0FFY6_SOYBN</name>